<dbReference type="Proteomes" id="UP000008064">
    <property type="component" value="Unassembled WGS sequence"/>
</dbReference>
<evidence type="ECO:0000256" key="1">
    <source>
        <dbReference type="SAM" id="MobiDB-lite"/>
    </source>
</evidence>
<dbReference type="OrthoDB" id="3003491at2759"/>
<dbReference type="HOGENOM" id="CLU_196977_0_0_1"/>
<feature type="compositionally biased region" description="Basic and acidic residues" evidence="1">
    <location>
        <begin position="24"/>
        <end position="42"/>
    </location>
</feature>
<feature type="region of interest" description="Disordered" evidence="1">
    <location>
        <begin position="1"/>
        <end position="80"/>
    </location>
</feature>
<accession>F8NZP8</accession>
<evidence type="ECO:0000313" key="2">
    <source>
        <dbReference type="EMBL" id="EGO23379.1"/>
    </source>
</evidence>
<proteinExistence type="predicted"/>
<sequence length="80" mass="8591">MAARQNFVGNKPVESFPPEAIQKIPDDELTKREAERLSKGDSKQPGANKRAGAATRNPADYDTTGRGGQGNTQPVEDPVI</sequence>
<reference evidence="2" key="1">
    <citation type="submission" date="2011-04" db="EMBL/GenBank/DDBJ databases">
        <title>Evolution of plant cell wall degrading machinery underlies the functional diversity of forest fungi.</title>
        <authorList>
            <consortium name="US DOE Joint Genome Institute (JGI-PGF)"/>
            <person name="Eastwood D.C."/>
            <person name="Floudas D."/>
            <person name="Binder M."/>
            <person name="Majcherczyk A."/>
            <person name="Schneider P."/>
            <person name="Aerts A."/>
            <person name="Asiegbu F.O."/>
            <person name="Baker S.E."/>
            <person name="Barry K."/>
            <person name="Bendiksby M."/>
            <person name="Blumentritt M."/>
            <person name="Coutinho P.M."/>
            <person name="Cullen D."/>
            <person name="Cullen D."/>
            <person name="Gathman A."/>
            <person name="Goodell B."/>
            <person name="Henrissat B."/>
            <person name="Ihrmark K."/>
            <person name="Kauserud H."/>
            <person name="Kohler A."/>
            <person name="LaButti K."/>
            <person name="Lapidus A."/>
            <person name="Lavin J.L."/>
            <person name="Lee Y.-H."/>
            <person name="Lindquist E."/>
            <person name="Lilly W."/>
            <person name="Lucas S."/>
            <person name="Morin E."/>
            <person name="Murat C."/>
            <person name="Oguiza J.A."/>
            <person name="Park J."/>
            <person name="Pisabarro A.G."/>
            <person name="Riley R."/>
            <person name="Rosling A."/>
            <person name="Salamov A."/>
            <person name="Schmidt O."/>
            <person name="Schmutz J."/>
            <person name="Skrede I."/>
            <person name="Stenlid J."/>
            <person name="Wiebenga A."/>
            <person name="Xie X."/>
            <person name="Kues U."/>
            <person name="Hibbett D.S."/>
            <person name="Hoffmeister D."/>
            <person name="Hogberg N."/>
            <person name="Martin F."/>
            <person name="Grigoriev I.V."/>
            <person name="Watkinson S.C."/>
        </authorList>
    </citation>
    <scope>NUCLEOTIDE SEQUENCE</scope>
    <source>
        <strain evidence="2">S7.9</strain>
    </source>
</reference>
<dbReference type="KEGG" id="sla:SERLADRAFT_469230"/>
<dbReference type="GeneID" id="18819565"/>
<gene>
    <name evidence="2" type="ORF">SERLADRAFT_469230</name>
</gene>
<dbReference type="RefSeq" id="XP_007319141.1">
    <property type="nucleotide sequence ID" value="XM_007319079.1"/>
</dbReference>
<dbReference type="AlphaFoldDB" id="F8NZP8"/>
<name>F8NZP8_SERL9</name>
<protein>
    <submittedName>
        <fullName evidence="2">Uncharacterized protein</fullName>
    </submittedName>
</protein>
<organism>
    <name type="scientific">Serpula lacrymans var. lacrymans (strain S7.9)</name>
    <name type="common">Dry rot fungus</name>
    <dbReference type="NCBI Taxonomy" id="578457"/>
    <lineage>
        <taxon>Eukaryota</taxon>
        <taxon>Fungi</taxon>
        <taxon>Dikarya</taxon>
        <taxon>Basidiomycota</taxon>
        <taxon>Agaricomycotina</taxon>
        <taxon>Agaricomycetes</taxon>
        <taxon>Agaricomycetidae</taxon>
        <taxon>Boletales</taxon>
        <taxon>Coniophorineae</taxon>
        <taxon>Serpulaceae</taxon>
        <taxon>Serpula</taxon>
    </lineage>
</organism>
<dbReference type="EMBL" id="GL945435">
    <property type="protein sequence ID" value="EGO23379.1"/>
    <property type="molecule type" value="Genomic_DNA"/>
</dbReference>